<dbReference type="OrthoDB" id="9801026at2"/>
<reference evidence="1 2" key="1">
    <citation type="journal article" date="2015" name="Genome Announc.">
        <title>Expanding the biotechnology potential of lactobacilli through comparative genomics of 213 strains and associated genera.</title>
        <authorList>
            <person name="Sun Z."/>
            <person name="Harris H.M."/>
            <person name="McCann A."/>
            <person name="Guo C."/>
            <person name="Argimon S."/>
            <person name="Zhang W."/>
            <person name="Yang X."/>
            <person name="Jeffery I.B."/>
            <person name="Cooney J.C."/>
            <person name="Kagawa T.F."/>
            <person name="Liu W."/>
            <person name="Song Y."/>
            <person name="Salvetti E."/>
            <person name="Wrobel A."/>
            <person name="Rasinkangas P."/>
            <person name="Parkhill J."/>
            <person name="Rea M.C."/>
            <person name="O'Sullivan O."/>
            <person name="Ritari J."/>
            <person name="Douillard F.P."/>
            <person name="Paul Ross R."/>
            <person name="Yang R."/>
            <person name="Briner A.E."/>
            <person name="Felis G.E."/>
            <person name="de Vos W.M."/>
            <person name="Barrangou R."/>
            <person name="Klaenhammer T.R."/>
            <person name="Caufield P.W."/>
            <person name="Cui Y."/>
            <person name="Zhang H."/>
            <person name="O'Toole P.W."/>
        </authorList>
    </citation>
    <scope>NUCLEOTIDE SEQUENCE [LARGE SCALE GENOMIC DNA]</scope>
    <source>
        <strain evidence="1 2">DSM 16043</strain>
    </source>
</reference>
<gene>
    <name evidence="1" type="ORF">FC46_GL001644</name>
</gene>
<organism evidence="1 2">
    <name type="scientific">Lactobacillus kalixensis DSM 16043</name>
    <dbReference type="NCBI Taxonomy" id="1423763"/>
    <lineage>
        <taxon>Bacteria</taxon>
        <taxon>Bacillati</taxon>
        <taxon>Bacillota</taxon>
        <taxon>Bacilli</taxon>
        <taxon>Lactobacillales</taxon>
        <taxon>Lactobacillaceae</taxon>
        <taxon>Lactobacillus</taxon>
    </lineage>
</organism>
<accession>A0A0R1U3R2</accession>
<sequence length="107" mass="12630">MEYFAESRKLAKILNDPRLLKRHYGKARAKRIQERLDEFDAALNLKQIPSDPPPRCHPLQGVYQDKFAVDVSSNYRMIFEGYDKNDRLSTNKEKIVTVQIFSIEDYH</sequence>
<dbReference type="EMBL" id="AZFM01000059">
    <property type="protein sequence ID" value="KRL87910.1"/>
    <property type="molecule type" value="Genomic_DNA"/>
</dbReference>
<dbReference type="InterPro" id="IPR035093">
    <property type="entry name" value="RelE/ParE_toxin_dom_sf"/>
</dbReference>
<dbReference type="Proteomes" id="UP000051036">
    <property type="component" value="Unassembled WGS sequence"/>
</dbReference>
<name>A0A0R1U3R2_9LACO</name>
<dbReference type="PATRIC" id="fig|1423763.3.peg.1670"/>
<evidence type="ECO:0000313" key="1">
    <source>
        <dbReference type="EMBL" id="KRL87910.1"/>
    </source>
</evidence>
<comment type="caution">
    <text evidence="1">The sequence shown here is derived from an EMBL/GenBank/DDBJ whole genome shotgun (WGS) entry which is preliminary data.</text>
</comment>
<dbReference type="SUPFAM" id="SSF143011">
    <property type="entry name" value="RelE-like"/>
    <property type="match status" value="1"/>
</dbReference>
<proteinExistence type="predicted"/>
<dbReference type="Gene3D" id="3.30.2310.20">
    <property type="entry name" value="RelE-like"/>
    <property type="match status" value="1"/>
</dbReference>
<dbReference type="RefSeq" id="WP_057800143.1">
    <property type="nucleotide sequence ID" value="NZ_AZFM01000059.1"/>
</dbReference>
<dbReference type="AlphaFoldDB" id="A0A0R1U3R2"/>
<keyword evidence="2" id="KW-1185">Reference proteome</keyword>
<protein>
    <submittedName>
        <fullName evidence="1">Plasmid maintenance system killer protein</fullName>
    </submittedName>
</protein>
<evidence type="ECO:0000313" key="2">
    <source>
        <dbReference type="Proteomes" id="UP000051036"/>
    </source>
</evidence>